<dbReference type="Proteomes" id="UP000464954">
    <property type="component" value="Chromosome"/>
</dbReference>
<dbReference type="InterPro" id="IPR000086">
    <property type="entry name" value="NUDIX_hydrolase_dom"/>
</dbReference>
<proteinExistence type="inferred from homology"/>
<gene>
    <name evidence="9" type="ORF">GT409_09280</name>
</gene>
<dbReference type="CDD" id="cd03424">
    <property type="entry name" value="NUDIX_ADPRase_Nudt5_UGPPase_Nudt14"/>
    <property type="match status" value="1"/>
</dbReference>
<evidence type="ECO:0000256" key="7">
    <source>
        <dbReference type="ARBA" id="ARBA00032272"/>
    </source>
</evidence>
<dbReference type="PROSITE" id="PS51462">
    <property type="entry name" value="NUDIX"/>
    <property type="match status" value="1"/>
</dbReference>
<reference evidence="9 10" key="1">
    <citation type="submission" date="2020-01" db="EMBL/GenBank/DDBJ databases">
        <title>Ponticoccus aerotolerans gen. nov., sp. nov., an anaerobic bacterium and proposal of Ponticoccusceae fam. nov., Ponticoccusles ord. nov. and Ponticoccuse classis nov. in the phylum Kiritimatiellaeota.</title>
        <authorList>
            <person name="Zhou L.Y."/>
            <person name="Du Z.J."/>
        </authorList>
    </citation>
    <scope>NUCLEOTIDE SEQUENCE [LARGE SCALE GENOMIC DNA]</scope>
    <source>
        <strain evidence="9 10">S-5007</strain>
    </source>
</reference>
<evidence type="ECO:0000256" key="6">
    <source>
        <dbReference type="ARBA" id="ARBA00032162"/>
    </source>
</evidence>
<evidence type="ECO:0000256" key="5">
    <source>
        <dbReference type="ARBA" id="ARBA00022801"/>
    </source>
</evidence>
<evidence type="ECO:0000256" key="1">
    <source>
        <dbReference type="ARBA" id="ARBA00000847"/>
    </source>
</evidence>
<dbReference type="KEGG" id="taer:GT409_09280"/>
<keyword evidence="10" id="KW-1185">Reference proteome</keyword>
<dbReference type="PANTHER" id="PTHR11839">
    <property type="entry name" value="UDP/ADP-SUGAR PYROPHOSPHATASE"/>
    <property type="match status" value="1"/>
</dbReference>
<dbReference type="Gene3D" id="3.90.79.10">
    <property type="entry name" value="Nucleoside Triphosphate Pyrophosphohydrolase"/>
    <property type="match status" value="1"/>
</dbReference>
<keyword evidence="5" id="KW-0378">Hydrolase</keyword>
<comment type="cofactor">
    <cofactor evidence="2">
        <name>Mg(2+)</name>
        <dbReference type="ChEBI" id="CHEBI:18420"/>
    </cofactor>
</comment>
<dbReference type="PANTHER" id="PTHR11839:SF18">
    <property type="entry name" value="NUDIX HYDROLASE DOMAIN-CONTAINING PROTEIN"/>
    <property type="match status" value="1"/>
</dbReference>
<dbReference type="EMBL" id="CP047593">
    <property type="protein sequence ID" value="QHI69641.1"/>
    <property type="molecule type" value="Genomic_DNA"/>
</dbReference>
<dbReference type="RefSeq" id="WP_160628823.1">
    <property type="nucleotide sequence ID" value="NZ_CP047593.1"/>
</dbReference>
<dbReference type="GO" id="GO:0006753">
    <property type="term" value="P:nucleoside phosphate metabolic process"/>
    <property type="evidence" value="ECO:0007669"/>
    <property type="project" value="TreeGrafter"/>
</dbReference>
<dbReference type="GO" id="GO:0016787">
    <property type="term" value="F:hydrolase activity"/>
    <property type="evidence" value="ECO:0007669"/>
    <property type="project" value="UniProtKB-KW"/>
</dbReference>
<evidence type="ECO:0000256" key="2">
    <source>
        <dbReference type="ARBA" id="ARBA00001946"/>
    </source>
</evidence>
<dbReference type="Pfam" id="PF00293">
    <property type="entry name" value="NUDIX"/>
    <property type="match status" value="1"/>
</dbReference>
<dbReference type="AlphaFoldDB" id="A0A6P1M718"/>
<evidence type="ECO:0000259" key="8">
    <source>
        <dbReference type="PROSITE" id="PS51462"/>
    </source>
</evidence>
<accession>A0A6P1M718</accession>
<comment type="catalytic activity">
    <reaction evidence="1">
        <text>GDP-alpha-D-mannose + H2O = alpha-D-mannose 1-phosphate + GMP + 2 H(+)</text>
        <dbReference type="Rhea" id="RHEA:27978"/>
        <dbReference type="ChEBI" id="CHEBI:15377"/>
        <dbReference type="ChEBI" id="CHEBI:15378"/>
        <dbReference type="ChEBI" id="CHEBI:57527"/>
        <dbReference type="ChEBI" id="CHEBI:58115"/>
        <dbReference type="ChEBI" id="CHEBI:58409"/>
    </reaction>
</comment>
<evidence type="ECO:0000256" key="3">
    <source>
        <dbReference type="ARBA" id="ARBA00007275"/>
    </source>
</evidence>
<sequence>MREKTLESNTVFEGRILSVDVLKVALPDGRTSTREIVRHGPAVAVIARRPDKQFIFIRQFRKAMERTCFEVMAGNCDPGEDPEVAAIRELKEETGYAALSIHPLGSIYPSVGYCTERIDIFYAEVGNEPGETDFDHDEEIETVLLTEKQVKAMIQQGDIQDAKTLAAWCLYKSS</sequence>
<dbReference type="GO" id="GO:0019693">
    <property type="term" value="P:ribose phosphate metabolic process"/>
    <property type="evidence" value="ECO:0007669"/>
    <property type="project" value="TreeGrafter"/>
</dbReference>
<name>A0A6P1M718_9BACT</name>
<evidence type="ECO:0000256" key="4">
    <source>
        <dbReference type="ARBA" id="ARBA00016377"/>
    </source>
</evidence>
<evidence type="ECO:0000313" key="10">
    <source>
        <dbReference type="Proteomes" id="UP000464954"/>
    </source>
</evidence>
<protein>
    <recommendedName>
        <fullName evidence="4">GDP-mannose pyrophosphatase</fullName>
    </recommendedName>
    <alternativeName>
        <fullName evidence="6">GDP-mannose hydrolase</fullName>
    </alternativeName>
    <alternativeName>
        <fullName evidence="7">GDPMK</fullName>
    </alternativeName>
</protein>
<feature type="domain" description="Nudix hydrolase" evidence="8">
    <location>
        <begin position="37"/>
        <end position="167"/>
    </location>
</feature>
<organism evidence="9 10">
    <name type="scientific">Tichowtungia aerotolerans</name>
    <dbReference type="NCBI Taxonomy" id="2697043"/>
    <lineage>
        <taxon>Bacteria</taxon>
        <taxon>Pseudomonadati</taxon>
        <taxon>Kiritimatiellota</taxon>
        <taxon>Tichowtungiia</taxon>
        <taxon>Tichowtungiales</taxon>
        <taxon>Tichowtungiaceae</taxon>
        <taxon>Tichowtungia</taxon>
    </lineage>
</organism>
<evidence type="ECO:0000313" key="9">
    <source>
        <dbReference type="EMBL" id="QHI69641.1"/>
    </source>
</evidence>
<comment type="similarity">
    <text evidence="3">Belongs to the Nudix hydrolase family. NudK subfamily.</text>
</comment>
<dbReference type="InterPro" id="IPR020084">
    <property type="entry name" value="NUDIX_hydrolase_CS"/>
</dbReference>
<dbReference type="InterPro" id="IPR015797">
    <property type="entry name" value="NUDIX_hydrolase-like_dom_sf"/>
</dbReference>
<dbReference type="PROSITE" id="PS00893">
    <property type="entry name" value="NUDIX_BOX"/>
    <property type="match status" value="1"/>
</dbReference>
<dbReference type="GO" id="GO:0005829">
    <property type="term" value="C:cytosol"/>
    <property type="evidence" value="ECO:0007669"/>
    <property type="project" value="TreeGrafter"/>
</dbReference>
<dbReference type="SUPFAM" id="SSF55811">
    <property type="entry name" value="Nudix"/>
    <property type="match status" value="1"/>
</dbReference>